<keyword evidence="3" id="KW-0378">Hydrolase</keyword>
<dbReference type="AlphaFoldDB" id="A0A1E5KVY6"/>
<accession>A0A1E5KVY6</accession>
<keyword evidence="6" id="KW-0732">Signal</keyword>
<feature type="signal peptide" evidence="6">
    <location>
        <begin position="1"/>
        <end position="29"/>
    </location>
</feature>
<dbReference type="Pfam" id="PF00877">
    <property type="entry name" value="NLPC_P60"/>
    <property type="match status" value="1"/>
</dbReference>
<dbReference type="PANTHER" id="PTHR47053">
    <property type="entry name" value="MUREIN DD-ENDOPEPTIDASE MEPH-RELATED"/>
    <property type="match status" value="1"/>
</dbReference>
<evidence type="ECO:0000313" key="8">
    <source>
        <dbReference type="EMBL" id="OEH81789.1"/>
    </source>
</evidence>
<dbReference type="RefSeq" id="WP_069699110.1">
    <property type="nucleotide sequence ID" value="NZ_JAGGMA010000036.1"/>
</dbReference>
<keyword evidence="9" id="KW-1185">Reference proteome</keyword>
<dbReference type="Gene3D" id="3.90.1720.10">
    <property type="entry name" value="endopeptidase domain like (from Nostoc punctiforme)"/>
    <property type="match status" value="1"/>
</dbReference>
<reference evidence="8 9" key="1">
    <citation type="submission" date="2016-09" db="EMBL/GenBank/DDBJ databases">
        <authorList>
            <person name="Capua I."/>
            <person name="De Benedictis P."/>
            <person name="Joannis T."/>
            <person name="Lombin L.H."/>
            <person name="Cattoli G."/>
        </authorList>
    </citation>
    <scope>NUCLEOTIDE SEQUENCE [LARGE SCALE GENOMIC DNA]</scope>
    <source>
        <strain evidence="8 9">LMG 25899</strain>
    </source>
</reference>
<dbReference type="EMBL" id="MIEK01000034">
    <property type="protein sequence ID" value="OEH81789.1"/>
    <property type="molecule type" value="Genomic_DNA"/>
</dbReference>
<keyword evidence="2" id="KW-0645">Protease</keyword>
<dbReference type="InterPro" id="IPR051202">
    <property type="entry name" value="Peptidase_C40"/>
</dbReference>
<dbReference type="PROSITE" id="PS51935">
    <property type="entry name" value="NLPC_P60"/>
    <property type="match status" value="1"/>
</dbReference>
<dbReference type="GO" id="GO:0008234">
    <property type="term" value="F:cysteine-type peptidase activity"/>
    <property type="evidence" value="ECO:0007669"/>
    <property type="project" value="UniProtKB-KW"/>
</dbReference>
<gene>
    <name evidence="8" type="ORF">BCR26_03250</name>
</gene>
<feature type="coiled-coil region" evidence="5">
    <location>
        <begin position="124"/>
        <end position="186"/>
    </location>
</feature>
<evidence type="ECO:0000256" key="2">
    <source>
        <dbReference type="ARBA" id="ARBA00022670"/>
    </source>
</evidence>
<dbReference type="SUPFAM" id="SSF54001">
    <property type="entry name" value="Cysteine proteinases"/>
    <property type="match status" value="1"/>
</dbReference>
<proteinExistence type="inferred from homology"/>
<evidence type="ECO:0000259" key="7">
    <source>
        <dbReference type="PROSITE" id="PS51935"/>
    </source>
</evidence>
<keyword evidence="4" id="KW-0788">Thiol protease</keyword>
<evidence type="ECO:0000256" key="4">
    <source>
        <dbReference type="ARBA" id="ARBA00022807"/>
    </source>
</evidence>
<dbReference type="Proteomes" id="UP000095256">
    <property type="component" value="Unassembled WGS sequence"/>
</dbReference>
<protein>
    <recommendedName>
        <fullName evidence="7">NlpC/P60 domain-containing protein</fullName>
    </recommendedName>
</protein>
<organism evidence="8 9">
    <name type="scientific">Enterococcus rivorum</name>
    <dbReference type="NCBI Taxonomy" id="762845"/>
    <lineage>
        <taxon>Bacteria</taxon>
        <taxon>Bacillati</taxon>
        <taxon>Bacillota</taxon>
        <taxon>Bacilli</taxon>
        <taxon>Lactobacillales</taxon>
        <taxon>Enterococcaceae</taxon>
        <taxon>Enterococcus</taxon>
    </lineage>
</organism>
<feature type="chain" id="PRO_5009180587" description="NlpC/P60 domain-containing protein" evidence="6">
    <location>
        <begin position="30"/>
        <end position="307"/>
    </location>
</feature>
<name>A0A1E5KVY6_9ENTE</name>
<evidence type="ECO:0000256" key="3">
    <source>
        <dbReference type="ARBA" id="ARBA00022801"/>
    </source>
</evidence>
<dbReference type="STRING" id="762845.BCR26_03250"/>
<evidence type="ECO:0000256" key="6">
    <source>
        <dbReference type="SAM" id="SignalP"/>
    </source>
</evidence>
<dbReference type="OrthoDB" id="1654978at2"/>
<keyword evidence="5" id="KW-0175">Coiled coil</keyword>
<dbReference type="InterPro" id="IPR038765">
    <property type="entry name" value="Papain-like_cys_pep_sf"/>
</dbReference>
<evidence type="ECO:0000256" key="5">
    <source>
        <dbReference type="SAM" id="Coils"/>
    </source>
</evidence>
<dbReference type="PANTHER" id="PTHR47053:SF1">
    <property type="entry name" value="MUREIN DD-ENDOPEPTIDASE MEPH-RELATED"/>
    <property type="match status" value="1"/>
</dbReference>
<evidence type="ECO:0000313" key="9">
    <source>
        <dbReference type="Proteomes" id="UP000095256"/>
    </source>
</evidence>
<sequence>MKYNYLLSTAIISGLVLSGLFFTSTVTEAATSNEESILAQEKIIQESTQKQTKLLETKQTHELKQRDISKEINSLATTIKEKDSQVEALEKITAISKIPTLIIENNKKELRILDSSVLPFTAENNTTQELMEQSKAELEILHKQQSEYIEEKNKLDTTQNELSQQLSQLTQLVNDSKEKKEALQKTLTQQTGTKAAIVEAAKSHLGKPYVYGAAGPDTFDCSGLVQVAFASAGRSIGRTTIDQESAGIPIPVSEAQAGDLVFWGSAGGTHHVGISLGDNTFIHAPVPGDVVKITSVADYSPDFALRV</sequence>
<evidence type="ECO:0000256" key="1">
    <source>
        <dbReference type="ARBA" id="ARBA00007074"/>
    </source>
</evidence>
<comment type="caution">
    <text evidence="8">The sequence shown here is derived from an EMBL/GenBank/DDBJ whole genome shotgun (WGS) entry which is preliminary data.</text>
</comment>
<dbReference type="InterPro" id="IPR000064">
    <property type="entry name" value="NLP_P60_dom"/>
</dbReference>
<dbReference type="GO" id="GO:0006508">
    <property type="term" value="P:proteolysis"/>
    <property type="evidence" value="ECO:0007669"/>
    <property type="project" value="UniProtKB-KW"/>
</dbReference>
<comment type="similarity">
    <text evidence="1">Belongs to the peptidase C40 family.</text>
</comment>
<feature type="domain" description="NlpC/P60" evidence="7">
    <location>
        <begin position="191"/>
        <end position="307"/>
    </location>
</feature>